<accession>A0A9P5DZM4</accession>
<proteinExistence type="predicted"/>
<sequence>MSQCREIKVIMSSNPCTTRIAVTKINKKAASYDCLFGPLKSWTRTIFGKKPAYVELDEDFEPLLDEKMAPRPIYAASKIMRMATPRTIKRYNRLP</sequence>
<protein>
    <submittedName>
        <fullName evidence="1">Uncharacterized protein</fullName>
    </submittedName>
</protein>
<reference evidence="1" key="1">
    <citation type="journal article" date="2017" name="Mycologia">
        <title>Fusarium algeriense, sp. nov., a novel toxigenic crown rot pathogen of durum wheat from Algeria is nested in the Fusarium burgessii species complex.</title>
        <authorList>
            <person name="Laraba I."/>
            <person name="Keddad A."/>
            <person name="Boureghda H."/>
            <person name="Abdallah N."/>
            <person name="Vaughan M.M."/>
            <person name="Proctor R.H."/>
            <person name="Busman M."/>
            <person name="O'Donnell K."/>
        </authorList>
    </citation>
    <scope>NUCLEOTIDE SEQUENCE</scope>
    <source>
        <strain evidence="1">NRRL 25174</strain>
    </source>
</reference>
<dbReference type="EMBL" id="PVQB02000105">
    <property type="protein sequence ID" value="KAF4343076.1"/>
    <property type="molecule type" value="Genomic_DNA"/>
</dbReference>
<name>A0A9P5DZM4_9HYPO</name>
<keyword evidence="2" id="KW-1185">Reference proteome</keyword>
<dbReference type="Proteomes" id="UP000730481">
    <property type="component" value="Unassembled WGS sequence"/>
</dbReference>
<organism evidence="1 2">
    <name type="scientific">Fusarium beomiforme</name>
    <dbReference type="NCBI Taxonomy" id="44412"/>
    <lineage>
        <taxon>Eukaryota</taxon>
        <taxon>Fungi</taxon>
        <taxon>Dikarya</taxon>
        <taxon>Ascomycota</taxon>
        <taxon>Pezizomycotina</taxon>
        <taxon>Sordariomycetes</taxon>
        <taxon>Hypocreomycetidae</taxon>
        <taxon>Hypocreales</taxon>
        <taxon>Nectriaceae</taxon>
        <taxon>Fusarium</taxon>
        <taxon>Fusarium burgessii species complex</taxon>
    </lineage>
</organism>
<dbReference type="OrthoDB" id="5041689at2759"/>
<gene>
    <name evidence="1" type="ORF">FBEOM_2965</name>
</gene>
<reference evidence="1" key="2">
    <citation type="submission" date="2020-02" db="EMBL/GenBank/DDBJ databases">
        <title>Identification and distribution of gene clusters putatively required for synthesis of sphingolipid metabolism inhibitors in phylogenetically diverse species of the filamentous fungus Fusarium.</title>
        <authorList>
            <person name="Kim H.-S."/>
            <person name="Busman M."/>
            <person name="Brown D.W."/>
            <person name="Divon H."/>
            <person name="Uhlig S."/>
            <person name="Proctor R.H."/>
        </authorList>
    </citation>
    <scope>NUCLEOTIDE SEQUENCE</scope>
    <source>
        <strain evidence="1">NRRL 25174</strain>
    </source>
</reference>
<evidence type="ECO:0000313" key="2">
    <source>
        <dbReference type="Proteomes" id="UP000730481"/>
    </source>
</evidence>
<comment type="caution">
    <text evidence="1">The sequence shown here is derived from an EMBL/GenBank/DDBJ whole genome shotgun (WGS) entry which is preliminary data.</text>
</comment>
<dbReference type="AlphaFoldDB" id="A0A9P5DZM4"/>
<evidence type="ECO:0000313" key="1">
    <source>
        <dbReference type="EMBL" id="KAF4343076.1"/>
    </source>
</evidence>